<name>A0A2H0TDH8_9BACT</name>
<dbReference type="PANTHER" id="PTHR37938:SF1">
    <property type="entry name" value="BLL0215 PROTEIN"/>
    <property type="match status" value="1"/>
</dbReference>
<evidence type="ECO:0000259" key="2">
    <source>
        <dbReference type="Pfam" id="PF03703"/>
    </source>
</evidence>
<evidence type="ECO:0000313" key="4">
    <source>
        <dbReference type="Proteomes" id="UP000231503"/>
    </source>
</evidence>
<keyword evidence="1" id="KW-1133">Transmembrane helix</keyword>
<gene>
    <name evidence="3" type="ORF">COU47_02500</name>
</gene>
<evidence type="ECO:0000256" key="1">
    <source>
        <dbReference type="SAM" id="Phobius"/>
    </source>
</evidence>
<dbReference type="InterPro" id="IPR005182">
    <property type="entry name" value="YdbS-like_PH"/>
</dbReference>
<proteinExistence type="predicted"/>
<reference evidence="4" key="1">
    <citation type="submission" date="2017-09" db="EMBL/GenBank/DDBJ databases">
        <title>Depth-based differentiation of microbial function through sediment-hosted aquifers and enrichment of novel symbionts in the deep terrestrial subsurface.</title>
        <authorList>
            <person name="Probst A.J."/>
            <person name="Ladd B."/>
            <person name="Jarett J.K."/>
            <person name="Geller-Mcgrath D.E."/>
            <person name="Sieber C.M.K."/>
            <person name="Emerson J.B."/>
            <person name="Anantharaman K."/>
            <person name="Thomas B.C."/>
            <person name="Malmstrom R."/>
            <person name="Stieglmeier M."/>
            <person name="Klingl A."/>
            <person name="Woyke T."/>
            <person name="Ryan C.M."/>
            <person name="Banfield J.F."/>
        </authorList>
    </citation>
    <scope>NUCLEOTIDE SEQUENCE [LARGE SCALE GENOMIC DNA]</scope>
</reference>
<dbReference type="Proteomes" id="UP000231503">
    <property type="component" value="Unassembled WGS sequence"/>
</dbReference>
<organism evidence="3 4">
    <name type="scientific">Candidatus Niyogibacteria bacterium CG10_big_fil_rev_8_21_14_0_10_46_36</name>
    <dbReference type="NCBI Taxonomy" id="1974726"/>
    <lineage>
        <taxon>Bacteria</taxon>
        <taxon>Candidatus Niyogiibacteriota</taxon>
    </lineage>
</organism>
<evidence type="ECO:0000313" key="3">
    <source>
        <dbReference type="EMBL" id="PIR69603.1"/>
    </source>
</evidence>
<dbReference type="PANTHER" id="PTHR37938">
    <property type="entry name" value="BLL0215 PROTEIN"/>
    <property type="match status" value="1"/>
</dbReference>
<accession>A0A2H0TDH8</accession>
<feature type="transmembrane region" description="Helical" evidence="1">
    <location>
        <begin position="52"/>
        <end position="74"/>
    </location>
</feature>
<comment type="caution">
    <text evidence="3">The sequence shown here is derived from an EMBL/GenBank/DDBJ whole genome shotgun (WGS) entry which is preliminary data.</text>
</comment>
<feature type="transmembrane region" description="Helical" evidence="1">
    <location>
        <begin position="25"/>
        <end position="46"/>
    </location>
</feature>
<dbReference type="Pfam" id="PF03703">
    <property type="entry name" value="bPH_2"/>
    <property type="match status" value="1"/>
</dbReference>
<sequence length="163" mass="18782">MTIIHPGEKIIRVVHRHWIVVAQKMTMVAFLILVPIVGLFLLPLFVIPEALAALAVYLFSLYTLFIAVIAFGMWMDYYLDIWIITSERIIDIEHKGVFNREVSEFMMERVQDVTTHNPNFLSLLLGYGTIEVHTAGEKTFVGHDLPNVKEIKDIIIETRMKRA</sequence>
<keyword evidence="1" id="KW-0812">Transmembrane</keyword>
<feature type="domain" description="YdbS-like PH" evidence="2">
    <location>
        <begin position="84"/>
        <end position="155"/>
    </location>
</feature>
<dbReference type="AlphaFoldDB" id="A0A2H0TDH8"/>
<keyword evidence="1" id="KW-0472">Membrane</keyword>
<dbReference type="EMBL" id="PFCO01000005">
    <property type="protein sequence ID" value="PIR69603.1"/>
    <property type="molecule type" value="Genomic_DNA"/>
</dbReference>
<protein>
    <recommendedName>
        <fullName evidence="2">YdbS-like PH domain-containing protein</fullName>
    </recommendedName>
</protein>